<feature type="chain" id="PRO_5025345826" description="Secreted protein" evidence="1">
    <location>
        <begin position="18"/>
        <end position="84"/>
    </location>
</feature>
<reference evidence="2" key="1">
    <citation type="journal article" date="2020" name="Stud. Mycol.">
        <title>101 Dothideomycetes genomes: a test case for predicting lifestyles and emergence of pathogens.</title>
        <authorList>
            <person name="Haridas S."/>
            <person name="Albert R."/>
            <person name="Binder M."/>
            <person name="Bloem J."/>
            <person name="Labutti K."/>
            <person name="Salamov A."/>
            <person name="Andreopoulos B."/>
            <person name="Baker S."/>
            <person name="Barry K."/>
            <person name="Bills G."/>
            <person name="Bluhm B."/>
            <person name="Cannon C."/>
            <person name="Castanera R."/>
            <person name="Culley D."/>
            <person name="Daum C."/>
            <person name="Ezra D."/>
            <person name="Gonzalez J."/>
            <person name="Henrissat B."/>
            <person name="Kuo A."/>
            <person name="Liang C."/>
            <person name="Lipzen A."/>
            <person name="Lutzoni F."/>
            <person name="Magnuson J."/>
            <person name="Mondo S."/>
            <person name="Nolan M."/>
            <person name="Ohm R."/>
            <person name="Pangilinan J."/>
            <person name="Park H.-J."/>
            <person name="Ramirez L."/>
            <person name="Alfaro M."/>
            <person name="Sun H."/>
            <person name="Tritt A."/>
            <person name="Yoshinaga Y."/>
            <person name="Zwiers L.-H."/>
            <person name="Turgeon B."/>
            <person name="Goodwin S."/>
            <person name="Spatafora J."/>
            <person name="Crous P."/>
            <person name="Grigoriev I."/>
        </authorList>
    </citation>
    <scope>NUCLEOTIDE SEQUENCE</scope>
    <source>
        <strain evidence="2">CBS 115976</strain>
    </source>
</reference>
<keyword evidence="1" id="KW-0732">Signal</keyword>
<accession>A0A6A6UFT2</accession>
<dbReference type="Proteomes" id="UP000799302">
    <property type="component" value="Unassembled WGS sequence"/>
</dbReference>
<feature type="signal peptide" evidence="1">
    <location>
        <begin position="1"/>
        <end position="17"/>
    </location>
</feature>
<sequence length="84" mass="9099">MAWSLIIWLTALPGGNTLLWGDGAGKGLQSSGLKRVEVGPGGLKVEEVLCNYLREFFRCPIGNAQSVRVQISIPLPHAVTLLKR</sequence>
<gene>
    <name evidence="2" type="ORF">BT63DRAFT_423924</name>
</gene>
<name>A0A6A6UFT2_9PEZI</name>
<dbReference type="AlphaFoldDB" id="A0A6A6UFT2"/>
<evidence type="ECO:0000313" key="3">
    <source>
        <dbReference type="Proteomes" id="UP000799302"/>
    </source>
</evidence>
<evidence type="ECO:0000313" key="2">
    <source>
        <dbReference type="EMBL" id="KAF2669948.1"/>
    </source>
</evidence>
<keyword evidence="3" id="KW-1185">Reference proteome</keyword>
<proteinExistence type="predicted"/>
<organism evidence="2 3">
    <name type="scientific">Microthyrium microscopicum</name>
    <dbReference type="NCBI Taxonomy" id="703497"/>
    <lineage>
        <taxon>Eukaryota</taxon>
        <taxon>Fungi</taxon>
        <taxon>Dikarya</taxon>
        <taxon>Ascomycota</taxon>
        <taxon>Pezizomycotina</taxon>
        <taxon>Dothideomycetes</taxon>
        <taxon>Dothideomycetes incertae sedis</taxon>
        <taxon>Microthyriales</taxon>
        <taxon>Microthyriaceae</taxon>
        <taxon>Microthyrium</taxon>
    </lineage>
</organism>
<evidence type="ECO:0000256" key="1">
    <source>
        <dbReference type="SAM" id="SignalP"/>
    </source>
</evidence>
<protein>
    <recommendedName>
        <fullName evidence="4">Secreted protein</fullName>
    </recommendedName>
</protein>
<dbReference type="EMBL" id="MU004234">
    <property type="protein sequence ID" value="KAF2669948.1"/>
    <property type="molecule type" value="Genomic_DNA"/>
</dbReference>
<evidence type="ECO:0008006" key="4">
    <source>
        <dbReference type="Google" id="ProtNLM"/>
    </source>
</evidence>